<dbReference type="OrthoDB" id="10259681at2759"/>
<dbReference type="InterPro" id="IPR014717">
    <property type="entry name" value="Transl_elong_EF1B/ribsomal_bS6"/>
</dbReference>
<dbReference type="InterPro" id="IPR035980">
    <property type="entry name" value="Ribosomal_bS6_sf"/>
</dbReference>
<name>A0A9P5TBF0_9AGAM</name>
<reference evidence="2" key="2">
    <citation type="journal article" date="2020" name="Nat. Commun.">
        <title>Large-scale genome sequencing of mycorrhizal fungi provides insights into the early evolution of symbiotic traits.</title>
        <authorList>
            <person name="Miyauchi S."/>
            <person name="Kiss E."/>
            <person name="Kuo A."/>
            <person name="Drula E."/>
            <person name="Kohler A."/>
            <person name="Sanchez-Garcia M."/>
            <person name="Morin E."/>
            <person name="Andreopoulos B."/>
            <person name="Barry K.W."/>
            <person name="Bonito G."/>
            <person name="Buee M."/>
            <person name="Carver A."/>
            <person name="Chen C."/>
            <person name="Cichocki N."/>
            <person name="Clum A."/>
            <person name="Culley D."/>
            <person name="Crous P.W."/>
            <person name="Fauchery L."/>
            <person name="Girlanda M."/>
            <person name="Hayes R.D."/>
            <person name="Keri Z."/>
            <person name="LaButti K."/>
            <person name="Lipzen A."/>
            <person name="Lombard V."/>
            <person name="Magnuson J."/>
            <person name="Maillard F."/>
            <person name="Murat C."/>
            <person name="Nolan M."/>
            <person name="Ohm R.A."/>
            <person name="Pangilinan J."/>
            <person name="Pereira M.F."/>
            <person name="Perotto S."/>
            <person name="Peter M."/>
            <person name="Pfister S."/>
            <person name="Riley R."/>
            <person name="Sitrit Y."/>
            <person name="Stielow J.B."/>
            <person name="Szollosi G."/>
            <person name="Zifcakova L."/>
            <person name="Stursova M."/>
            <person name="Spatafora J.W."/>
            <person name="Tedersoo L."/>
            <person name="Vaario L.M."/>
            <person name="Yamada A."/>
            <person name="Yan M."/>
            <person name="Wang P."/>
            <person name="Xu J."/>
            <person name="Bruns T."/>
            <person name="Baldrian P."/>
            <person name="Vilgalys R."/>
            <person name="Dunand C."/>
            <person name="Henrissat B."/>
            <person name="Grigoriev I.V."/>
            <person name="Hibbett D."/>
            <person name="Nagy L.G."/>
            <person name="Martin F.M."/>
        </authorList>
    </citation>
    <scope>NUCLEOTIDE SEQUENCE</scope>
    <source>
        <strain evidence="2">Prilba</strain>
    </source>
</reference>
<dbReference type="Pfam" id="PF01250">
    <property type="entry name" value="Ribosomal_S6"/>
    <property type="match status" value="1"/>
</dbReference>
<dbReference type="SUPFAM" id="SSF54995">
    <property type="entry name" value="Ribosomal protein S6"/>
    <property type="match status" value="1"/>
</dbReference>
<evidence type="ECO:0000256" key="1">
    <source>
        <dbReference type="ARBA" id="ARBA00009512"/>
    </source>
</evidence>
<dbReference type="GO" id="GO:0070181">
    <property type="term" value="F:small ribosomal subunit rRNA binding"/>
    <property type="evidence" value="ECO:0007669"/>
    <property type="project" value="TreeGrafter"/>
</dbReference>
<dbReference type="PANTHER" id="PTHR21011">
    <property type="entry name" value="MITOCHONDRIAL 28S RIBOSOMAL PROTEIN S6"/>
    <property type="match status" value="1"/>
</dbReference>
<comment type="caution">
    <text evidence="2">The sequence shown here is derived from an EMBL/GenBank/DDBJ whole genome shotgun (WGS) entry which is preliminary data.</text>
</comment>
<dbReference type="GO" id="GO:0006412">
    <property type="term" value="P:translation"/>
    <property type="evidence" value="ECO:0007669"/>
    <property type="project" value="InterPro"/>
</dbReference>
<comment type="similarity">
    <text evidence="1">Belongs to the bacterial ribosomal protein bS6 family.</text>
</comment>
<dbReference type="GO" id="GO:0003735">
    <property type="term" value="F:structural constituent of ribosome"/>
    <property type="evidence" value="ECO:0007669"/>
    <property type="project" value="InterPro"/>
</dbReference>
<dbReference type="GO" id="GO:0005763">
    <property type="term" value="C:mitochondrial small ribosomal subunit"/>
    <property type="evidence" value="ECO:0007669"/>
    <property type="project" value="TreeGrafter"/>
</dbReference>
<keyword evidence="3" id="KW-1185">Reference proteome</keyword>
<dbReference type="InterPro" id="IPR000529">
    <property type="entry name" value="Ribosomal_bS6"/>
</dbReference>
<organism evidence="2 3">
    <name type="scientific">Russula ochroleuca</name>
    <dbReference type="NCBI Taxonomy" id="152965"/>
    <lineage>
        <taxon>Eukaryota</taxon>
        <taxon>Fungi</taxon>
        <taxon>Dikarya</taxon>
        <taxon>Basidiomycota</taxon>
        <taxon>Agaricomycotina</taxon>
        <taxon>Agaricomycetes</taxon>
        <taxon>Russulales</taxon>
        <taxon>Russulaceae</taxon>
        <taxon>Russula</taxon>
    </lineage>
</organism>
<protein>
    <submittedName>
        <fullName evidence="2">Ribosomal protein S6</fullName>
    </submittedName>
</protein>
<reference evidence="2" key="1">
    <citation type="submission" date="2019-10" db="EMBL/GenBank/DDBJ databases">
        <authorList>
            <consortium name="DOE Joint Genome Institute"/>
            <person name="Kuo A."/>
            <person name="Miyauchi S."/>
            <person name="Kiss E."/>
            <person name="Drula E."/>
            <person name="Kohler A."/>
            <person name="Sanchez-Garcia M."/>
            <person name="Andreopoulos B."/>
            <person name="Barry K.W."/>
            <person name="Bonito G."/>
            <person name="Buee M."/>
            <person name="Carver A."/>
            <person name="Chen C."/>
            <person name="Cichocki N."/>
            <person name="Clum A."/>
            <person name="Culley D."/>
            <person name="Crous P.W."/>
            <person name="Fauchery L."/>
            <person name="Girlanda M."/>
            <person name="Hayes R."/>
            <person name="Keri Z."/>
            <person name="LaButti K."/>
            <person name="Lipzen A."/>
            <person name="Lombard V."/>
            <person name="Magnuson J."/>
            <person name="Maillard F."/>
            <person name="Morin E."/>
            <person name="Murat C."/>
            <person name="Nolan M."/>
            <person name="Ohm R."/>
            <person name="Pangilinan J."/>
            <person name="Pereira M."/>
            <person name="Perotto S."/>
            <person name="Peter M."/>
            <person name="Riley R."/>
            <person name="Sitrit Y."/>
            <person name="Stielow B."/>
            <person name="Szollosi G."/>
            <person name="Zifcakova L."/>
            <person name="Stursova M."/>
            <person name="Spatafora J.W."/>
            <person name="Tedersoo L."/>
            <person name="Vaario L.-M."/>
            <person name="Yamada A."/>
            <person name="Yan M."/>
            <person name="Wang P."/>
            <person name="Xu J."/>
            <person name="Bruns T."/>
            <person name="Baldrian P."/>
            <person name="Vilgalys R."/>
            <person name="Henrissat B."/>
            <person name="Grigoriev I.V."/>
            <person name="Hibbett D."/>
            <person name="Nagy L.G."/>
            <person name="Martin F.M."/>
        </authorList>
    </citation>
    <scope>NUCLEOTIDE SEQUENCE</scope>
    <source>
        <strain evidence="2">Prilba</strain>
    </source>
</reference>
<dbReference type="CDD" id="cd15465">
    <property type="entry name" value="bS6_mito"/>
    <property type="match status" value="1"/>
</dbReference>
<proteinExistence type="inferred from homology"/>
<gene>
    <name evidence="2" type="ORF">DFH94DRAFT_690931</name>
</gene>
<dbReference type="PANTHER" id="PTHR21011:SF1">
    <property type="entry name" value="SMALL RIBOSOMAL SUBUNIT PROTEIN BS6M"/>
    <property type="match status" value="1"/>
</dbReference>
<accession>A0A9P5TBF0</accession>
<keyword evidence="2" id="KW-0687">Ribonucleoprotein</keyword>
<dbReference type="EMBL" id="WHVB01000005">
    <property type="protein sequence ID" value="KAF8482755.1"/>
    <property type="molecule type" value="Genomic_DNA"/>
</dbReference>
<sequence>MPFYQVLCIAAHNPEYVRDDAFGPVPCLISQPPKRQIKTLVRLAATHVLNHGGVVRGIQYWGTETLPQRMRSHGISHEHGDYWTMHFDVSPERQKSLSKILRRDPRVIRATVLKMGERIEDVAWKYPKTILPARDITKVP</sequence>
<dbReference type="Proteomes" id="UP000759537">
    <property type="component" value="Unassembled WGS sequence"/>
</dbReference>
<evidence type="ECO:0000313" key="3">
    <source>
        <dbReference type="Proteomes" id="UP000759537"/>
    </source>
</evidence>
<evidence type="ECO:0000313" key="2">
    <source>
        <dbReference type="EMBL" id="KAF8482755.1"/>
    </source>
</evidence>
<keyword evidence="2" id="KW-0689">Ribosomal protein</keyword>
<dbReference type="Gene3D" id="3.30.70.60">
    <property type="match status" value="1"/>
</dbReference>
<dbReference type="AlphaFoldDB" id="A0A9P5TBF0"/>